<dbReference type="InterPro" id="IPR002123">
    <property type="entry name" value="Plipid/glycerol_acylTrfase"/>
</dbReference>
<evidence type="ECO:0000256" key="2">
    <source>
        <dbReference type="ARBA" id="ARBA00022679"/>
    </source>
</evidence>
<organism evidence="6 7">
    <name type="scientific">Candidatus Kinetoplastidibacterium crithidiae TCC036E</name>
    <dbReference type="NCBI Taxonomy" id="1208918"/>
    <lineage>
        <taxon>Bacteria</taxon>
        <taxon>Pseudomonadati</taxon>
        <taxon>Pseudomonadota</taxon>
        <taxon>Betaproteobacteria</taxon>
        <taxon>Candidatus Kinetoplastidibacterium</taxon>
    </lineage>
</organism>
<reference evidence="6 7" key="1">
    <citation type="journal article" date="2013" name="Genome Biol. Evol.">
        <title>Genome evolution and phylogenomic analysis of candidatus kinetoplastibacterium, the betaproteobacterial endosymbionts of strigomonas and angomonas.</title>
        <authorList>
            <person name="Alves J.M."/>
            <person name="Serrano M.G."/>
            <person name="Maia da Silva F."/>
            <person name="Voegtly L.J."/>
            <person name="Matveyev A.V."/>
            <person name="Teixeira M.M."/>
            <person name="Camargo E.P."/>
            <person name="Buck G.A."/>
        </authorList>
    </citation>
    <scope>NUCLEOTIDE SEQUENCE [LARGE SCALE GENOMIC DNA]</scope>
    <source>
        <strain evidence="6 7">TCC036E</strain>
    </source>
</reference>
<keyword evidence="4" id="KW-0472">Membrane</keyword>
<keyword evidence="3 6" id="KW-0012">Acyltransferase</keyword>
<keyword evidence="7" id="KW-1185">Reference proteome</keyword>
<evidence type="ECO:0000313" key="7">
    <source>
        <dbReference type="Proteomes" id="UP000011686"/>
    </source>
</evidence>
<sequence>MKTLIIFLRSCIYVLFLIVTVIPYSILSLMTFALPLNIRYKIITFWPKIALFGLKFICNLQCHIKGIDRIPTQPLIIVSNHQSIWETLFFIAYFPKKICFIYKKELNYIPFFGWGLILLDMIAINRSDGFNSFKKVSEIGTEKLKHNYSILIFPEGTRAPSGKIQKFKIGASLLAKNTRCNILPIVHNAGNFWKKNSFMIQPGIIQLSIGDVITIDSLTPGEINIIIYEWIKKEFDKINCQDHINQN</sequence>
<keyword evidence="4" id="KW-1133">Transmembrane helix</keyword>
<protein>
    <submittedName>
        <fullName evidence="6">1-acyl-sn-glycerol-3-phosphate acyltransferase</fullName>
        <ecNumber evidence="6">2.3.1.51</ecNumber>
    </submittedName>
</protein>
<keyword evidence="2 6" id="KW-0808">Transferase</keyword>
<feature type="transmembrane region" description="Helical" evidence="4">
    <location>
        <begin position="42"/>
        <end position="62"/>
    </location>
</feature>
<dbReference type="EMBL" id="CP003804">
    <property type="protein sequence ID" value="AGF47846.1"/>
    <property type="molecule type" value="Genomic_DNA"/>
</dbReference>
<dbReference type="SUPFAM" id="SSF69593">
    <property type="entry name" value="Glycerol-3-phosphate (1)-acyltransferase"/>
    <property type="match status" value="1"/>
</dbReference>
<evidence type="ECO:0000256" key="3">
    <source>
        <dbReference type="ARBA" id="ARBA00023315"/>
    </source>
</evidence>
<dbReference type="CDD" id="cd07989">
    <property type="entry name" value="LPLAT_AGPAT-like"/>
    <property type="match status" value="1"/>
</dbReference>
<dbReference type="EC" id="2.3.1.51" evidence="6"/>
<dbReference type="STRING" id="1208918.CDEE_0887"/>
<gene>
    <name evidence="6" type="ORF">CDEE_0887</name>
</gene>
<accession>M1LUS1</accession>
<keyword evidence="4" id="KW-0812">Transmembrane</keyword>
<feature type="transmembrane region" description="Helical" evidence="4">
    <location>
        <begin position="12"/>
        <end position="36"/>
    </location>
</feature>
<name>M1LUS1_9PROT</name>
<evidence type="ECO:0000256" key="1">
    <source>
        <dbReference type="ARBA" id="ARBA00005189"/>
    </source>
</evidence>
<dbReference type="PANTHER" id="PTHR10434:SF40">
    <property type="entry name" value="1-ACYL-SN-GLYCEROL-3-PHOSPHATE ACYLTRANSFERASE"/>
    <property type="match status" value="1"/>
</dbReference>
<dbReference type="Pfam" id="PF01553">
    <property type="entry name" value="Acyltransferase"/>
    <property type="match status" value="1"/>
</dbReference>
<evidence type="ECO:0000256" key="4">
    <source>
        <dbReference type="SAM" id="Phobius"/>
    </source>
</evidence>
<dbReference type="HOGENOM" id="CLU_027938_5_0_4"/>
<dbReference type="AlphaFoldDB" id="M1LUS1"/>
<dbReference type="GO" id="GO:0003841">
    <property type="term" value="F:1-acylglycerol-3-phosphate O-acyltransferase activity"/>
    <property type="evidence" value="ECO:0007669"/>
    <property type="project" value="UniProtKB-EC"/>
</dbReference>
<evidence type="ECO:0000313" key="6">
    <source>
        <dbReference type="EMBL" id="AGF47846.1"/>
    </source>
</evidence>
<dbReference type="Proteomes" id="UP000011686">
    <property type="component" value="Chromosome"/>
</dbReference>
<comment type="pathway">
    <text evidence="1">Lipid metabolism.</text>
</comment>
<evidence type="ECO:0000259" key="5">
    <source>
        <dbReference type="SMART" id="SM00563"/>
    </source>
</evidence>
<dbReference type="GO" id="GO:0006654">
    <property type="term" value="P:phosphatidic acid biosynthetic process"/>
    <property type="evidence" value="ECO:0007669"/>
    <property type="project" value="TreeGrafter"/>
</dbReference>
<dbReference type="eggNOG" id="COG0204">
    <property type="taxonomic scope" value="Bacteria"/>
</dbReference>
<feature type="transmembrane region" description="Helical" evidence="4">
    <location>
        <begin position="106"/>
        <end position="125"/>
    </location>
</feature>
<feature type="domain" description="Phospholipid/glycerol acyltransferase" evidence="5">
    <location>
        <begin position="75"/>
        <end position="190"/>
    </location>
</feature>
<dbReference type="SMART" id="SM00563">
    <property type="entry name" value="PlsC"/>
    <property type="match status" value="1"/>
</dbReference>
<dbReference type="PATRIC" id="fig|1208918.3.peg.546"/>
<proteinExistence type="predicted"/>
<dbReference type="KEGG" id="kct:CDEE_0887"/>
<dbReference type="PANTHER" id="PTHR10434">
    <property type="entry name" value="1-ACYL-SN-GLYCEROL-3-PHOSPHATE ACYLTRANSFERASE"/>
    <property type="match status" value="1"/>
</dbReference>